<dbReference type="OrthoDB" id="5181253at2"/>
<keyword evidence="5" id="KW-1185">Reference proteome</keyword>
<sequence length="687" mass="76193">MGFLSSAQAAILRGIAQAMVPPPPPDITRWCEENIEFDERSAFPGPFRIERFPFLRKIHEVLSPEHPAREVTIRGSAQWGKTVSIVNPTVAAWHEYGPLDSLVVHPTTSAATEWVRTKWMPLRRQAPSLVSIFGDGRGEQTDTLHNQETVRRDGTLKVVSAGSPDDLAGTTRKLVLMDDVSKFEMTPKGDPEMLAVSRASSFEDAKIVRVSTPQILGTCRVSRAFGRSTQNYYHVPCPHCGTRAPLTWENFKKQLDPEQLQAAHFVCEACGCRIEHKDKLAMVAAGDWVEHNPAGDHPGFHLWRAYVPQRDWASIAVEYAQVMGWTGGLELSHDGEEKMGEGVIDAQTEQTFFNDVLGLPYEQASKGPDWEKLRDRVERAEAEAAPLQRGILPAEGLILSAGVDCQGDRLEVHIVAFGRNYRRRVIDYQVIPHHISTDEGRRALDQLLKATWRTTAGLRIGLDVLAIDGGAYTEDVWDWALRHPYTRVIVIKGATSGVAPALKRMEFDKRSDRMARRKRKQGFIVGVSQLKADFYGWLEKTDPAERGHCAFAAGLGDEYYRQVTSEVRVLKRSSSGAMTSRWIIAEAGRRNEALDTMLYAEAGARFKTWTYMPEAAWDVLDLERGSPAQEPQGDLFASAVAVVPEEAVAAAGGTATEAAAPPEQAPPLEADRPTKGLGGRGIKYLRR</sequence>
<evidence type="ECO:0000313" key="4">
    <source>
        <dbReference type="EMBL" id="SIS82337.1"/>
    </source>
</evidence>
<dbReference type="GO" id="GO:0004519">
    <property type="term" value="F:endonuclease activity"/>
    <property type="evidence" value="ECO:0007669"/>
    <property type="project" value="InterPro"/>
</dbReference>
<dbReference type="AlphaFoldDB" id="A0A1N7M8D0"/>
<dbReference type="InterPro" id="IPR027417">
    <property type="entry name" value="P-loop_NTPase"/>
</dbReference>
<protein>
    <submittedName>
        <fullName evidence="4">Phage terminase, large subunit GpA</fullName>
    </submittedName>
</protein>
<dbReference type="Pfam" id="PF20454">
    <property type="entry name" value="GpA_nuclease"/>
    <property type="match status" value="1"/>
</dbReference>
<accession>A0A1N7M8D0</accession>
<feature type="domain" description="Phage terminase large subunit GpA ATPase" evidence="2">
    <location>
        <begin position="41"/>
        <end position="288"/>
    </location>
</feature>
<gene>
    <name evidence="4" type="ORF">SAMN05421580_105184</name>
</gene>
<proteinExistence type="predicted"/>
<evidence type="ECO:0000259" key="3">
    <source>
        <dbReference type="Pfam" id="PF20454"/>
    </source>
</evidence>
<evidence type="ECO:0000259" key="2">
    <source>
        <dbReference type="Pfam" id="PF05876"/>
    </source>
</evidence>
<name>A0A1N7M8D0_9RHOB</name>
<dbReference type="EMBL" id="FTOG01000005">
    <property type="protein sequence ID" value="SIS82337.1"/>
    <property type="molecule type" value="Genomic_DNA"/>
</dbReference>
<dbReference type="Proteomes" id="UP000186221">
    <property type="component" value="Unassembled WGS sequence"/>
</dbReference>
<dbReference type="Gene3D" id="3.40.50.300">
    <property type="entry name" value="P-loop containing nucleotide triphosphate hydrolases"/>
    <property type="match status" value="1"/>
</dbReference>
<dbReference type="STRING" id="453582.SAMN05421580_105184"/>
<dbReference type="GO" id="GO:0016887">
    <property type="term" value="F:ATP hydrolysis activity"/>
    <property type="evidence" value="ECO:0007669"/>
    <property type="project" value="InterPro"/>
</dbReference>
<feature type="region of interest" description="Disordered" evidence="1">
    <location>
        <begin position="651"/>
        <end position="687"/>
    </location>
</feature>
<dbReference type="RefSeq" id="WP_076484688.1">
    <property type="nucleotide sequence ID" value="NZ_FTOG01000005.1"/>
</dbReference>
<reference evidence="5" key="1">
    <citation type="submission" date="2017-01" db="EMBL/GenBank/DDBJ databases">
        <authorList>
            <person name="Varghese N."/>
            <person name="Submissions S."/>
        </authorList>
    </citation>
    <scope>NUCLEOTIDE SEQUENCE [LARGE SCALE GENOMIC DNA]</scope>
    <source>
        <strain evidence="5">DSM 19945</strain>
    </source>
</reference>
<dbReference type="InterPro" id="IPR046454">
    <property type="entry name" value="GpA_endonuclease"/>
</dbReference>
<organism evidence="4 5">
    <name type="scientific">Rhodobacter aestuarii</name>
    <dbReference type="NCBI Taxonomy" id="453582"/>
    <lineage>
        <taxon>Bacteria</taxon>
        <taxon>Pseudomonadati</taxon>
        <taxon>Pseudomonadota</taxon>
        <taxon>Alphaproteobacteria</taxon>
        <taxon>Rhodobacterales</taxon>
        <taxon>Rhodobacter group</taxon>
        <taxon>Rhodobacter</taxon>
    </lineage>
</organism>
<evidence type="ECO:0000256" key="1">
    <source>
        <dbReference type="SAM" id="MobiDB-lite"/>
    </source>
</evidence>
<dbReference type="Pfam" id="PF05876">
    <property type="entry name" value="GpA_ATPase"/>
    <property type="match status" value="1"/>
</dbReference>
<feature type="domain" description="Terminase large subunit GpA endonuclease" evidence="3">
    <location>
        <begin position="297"/>
        <end position="608"/>
    </location>
</feature>
<feature type="compositionally biased region" description="Low complexity" evidence="1">
    <location>
        <begin position="651"/>
        <end position="668"/>
    </location>
</feature>
<evidence type="ECO:0000313" key="5">
    <source>
        <dbReference type="Proteomes" id="UP000186221"/>
    </source>
</evidence>
<dbReference type="InterPro" id="IPR046453">
    <property type="entry name" value="GpA_ATPase"/>
</dbReference>